<feature type="transmembrane region" description="Helical" evidence="1">
    <location>
        <begin position="83"/>
        <end position="105"/>
    </location>
</feature>
<feature type="transmembrane region" description="Helical" evidence="1">
    <location>
        <begin position="312"/>
        <end position="330"/>
    </location>
</feature>
<evidence type="ECO:0000256" key="1">
    <source>
        <dbReference type="SAM" id="Phobius"/>
    </source>
</evidence>
<feature type="transmembrane region" description="Helical" evidence="1">
    <location>
        <begin position="350"/>
        <end position="378"/>
    </location>
</feature>
<feature type="transmembrane region" description="Helical" evidence="1">
    <location>
        <begin position="55"/>
        <end position="71"/>
    </location>
</feature>
<sequence>MKQSNFQFYIFYSVMLISYVIFYFTDIEIFGHIASIFVLISIFISWFIASRTFKIISVIFFAVAFIFVWTSDQSLFDLYTYTLSNVPLILFFSMMPWISTIFQIGGIKDSLTQTIQDKNNYLPNIYMKSFMNAGFLSIFLNISGVFIVQQILIKLFSNNNIHTRNDMIMAATARAFAIVMMATPLELIVVVSIDYSGIGYLTLLPWLFIVSFIMFLIEIVSSRKKFGNVKIDLPYTEINNRKLIKSLAQMLVILIVFITTVVLLNNYTDLSFILAIGLTLLPFSFIVSLVLRFPRQFIQEGFTSWQHHNNNLQNFVVLFLPLGIFSSSFSNSPVPAWISSKFGEIEIYTILIFLIAAAFITVTSLIGIHAVAGVAILLDILMPVVDEAALLSLMVVIIASGLATTAYSPYSTVTNVTIQNIKVSPSTILRRNKWFALQMMTIAIIVASLMLLI</sequence>
<keyword evidence="1" id="KW-0472">Membrane</keyword>
<feature type="transmembrane region" description="Helical" evidence="1">
    <location>
        <begin position="168"/>
        <end position="191"/>
    </location>
</feature>
<reference evidence="2" key="1">
    <citation type="journal article" date="2021" name="PeerJ">
        <title>Extensive microbial diversity within the chicken gut microbiome revealed by metagenomics and culture.</title>
        <authorList>
            <person name="Gilroy R."/>
            <person name="Ravi A."/>
            <person name="Getino M."/>
            <person name="Pursley I."/>
            <person name="Horton D.L."/>
            <person name="Alikhan N.F."/>
            <person name="Baker D."/>
            <person name="Gharbi K."/>
            <person name="Hall N."/>
            <person name="Watson M."/>
            <person name="Adriaenssens E.M."/>
            <person name="Foster-Nyarko E."/>
            <person name="Jarju S."/>
            <person name="Secka A."/>
            <person name="Antonio M."/>
            <person name="Oren A."/>
            <person name="Chaudhuri R.R."/>
            <person name="La Ragione R."/>
            <person name="Hildebrand F."/>
            <person name="Pallen M.J."/>
        </authorList>
    </citation>
    <scope>NUCLEOTIDE SEQUENCE</scope>
    <source>
        <strain evidence="2">6019</strain>
    </source>
</reference>
<feature type="transmembrane region" description="Helical" evidence="1">
    <location>
        <begin position="390"/>
        <end position="410"/>
    </location>
</feature>
<reference evidence="2" key="2">
    <citation type="submission" date="2021-09" db="EMBL/GenBank/DDBJ databases">
        <authorList>
            <person name="Gilroy R."/>
        </authorList>
    </citation>
    <scope>NUCLEOTIDE SEQUENCE</scope>
    <source>
        <strain evidence="2">6019</strain>
    </source>
</reference>
<evidence type="ECO:0000313" key="2">
    <source>
        <dbReference type="EMBL" id="HJE19905.1"/>
    </source>
</evidence>
<dbReference type="EMBL" id="DYYI01000069">
    <property type="protein sequence ID" value="HJE19905.1"/>
    <property type="molecule type" value="Genomic_DNA"/>
</dbReference>
<keyword evidence="1" id="KW-0812">Transmembrane</keyword>
<protein>
    <submittedName>
        <fullName evidence="2">Uncharacterized protein</fullName>
    </submittedName>
</protein>
<feature type="transmembrane region" description="Helical" evidence="1">
    <location>
        <begin position="243"/>
        <end position="264"/>
    </location>
</feature>
<comment type="caution">
    <text evidence="2">The sequence shown here is derived from an EMBL/GenBank/DDBJ whole genome shotgun (WGS) entry which is preliminary data.</text>
</comment>
<accession>A0A921JC98</accession>
<keyword evidence="1" id="KW-1133">Transmembrane helix</keyword>
<proteinExistence type="predicted"/>
<feature type="transmembrane region" description="Helical" evidence="1">
    <location>
        <begin position="125"/>
        <end position="148"/>
    </location>
</feature>
<feature type="transmembrane region" description="Helical" evidence="1">
    <location>
        <begin position="270"/>
        <end position="291"/>
    </location>
</feature>
<dbReference type="Proteomes" id="UP000763505">
    <property type="component" value="Unassembled WGS sequence"/>
</dbReference>
<feature type="transmembrane region" description="Helical" evidence="1">
    <location>
        <begin position="6"/>
        <end position="24"/>
    </location>
</feature>
<organism evidence="2 3">
    <name type="scientific">Aliicoccus persicus</name>
    <dbReference type="NCBI Taxonomy" id="930138"/>
    <lineage>
        <taxon>Bacteria</taxon>
        <taxon>Bacillati</taxon>
        <taxon>Bacillota</taxon>
        <taxon>Bacilli</taxon>
        <taxon>Bacillales</taxon>
        <taxon>Staphylococcaceae</taxon>
        <taxon>Aliicoccus</taxon>
    </lineage>
</organism>
<evidence type="ECO:0000313" key="3">
    <source>
        <dbReference type="Proteomes" id="UP000763505"/>
    </source>
</evidence>
<gene>
    <name evidence="2" type="ORF">K8V35_06100</name>
</gene>
<feature type="transmembrane region" description="Helical" evidence="1">
    <location>
        <begin position="203"/>
        <end position="222"/>
    </location>
</feature>
<feature type="transmembrane region" description="Helical" evidence="1">
    <location>
        <begin position="29"/>
        <end position="49"/>
    </location>
</feature>
<dbReference type="AlphaFoldDB" id="A0A921JC98"/>
<name>A0A921JC98_9STAP</name>
<feature type="transmembrane region" description="Helical" evidence="1">
    <location>
        <begin position="434"/>
        <end position="452"/>
    </location>
</feature>